<evidence type="ECO:0000256" key="1">
    <source>
        <dbReference type="ARBA" id="ARBA00000505"/>
    </source>
</evidence>
<name>B4NI30_DROWI</name>
<dbReference type="GO" id="GO:0006096">
    <property type="term" value="P:glycolytic process"/>
    <property type="evidence" value="ECO:0007669"/>
    <property type="project" value="UniProtKB-KW"/>
</dbReference>
<gene>
    <name evidence="9" type="primary">Dwil\GK14265</name>
    <name evidence="9" type="ORF">Dwil_GK14265</name>
</gene>
<evidence type="ECO:0000256" key="8">
    <source>
        <dbReference type="RuleBase" id="RU004511"/>
    </source>
</evidence>
<comment type="catalytic activity">
    <reaction evidence="1 8">
        <text>(2R)-3-phospho-glyceroyl phosphate = (2R)-2,3-bisphosphoglycerate + H(+)</text>
        <dbReference type="Rhea" id="RHEA:17765"/>
        <dbReference type="ChEBI" id="CHEBI:15378"/>
        <dbReference type="ChEBI" id="CHEBI:57604"/>
        <dbReference type="ChEBI" id="CHEBI:58248"/>
        <dbReference type="EC" id="5.4.2.4"/>
    </reaction>
</comment>
<dbReference type="HOGENOM" id="CLU_033323_1_1_1"/>
<feature type="binding site" evidence="6">
    <location>
        <position position="74"/>
    </location>
    <ligand>
        <name>substrate</name>
    </ligand>
</feature>
<dbReference type="InterPro" id="IPR013078">
    <property type="entry name" value="His_Pase_superF_clade-1"/>
</dbReference>
<dbReference type="Gene3D" id="3.40.50.1240">
    <property type="entry name" value="Phosphoglycerate mutase-like"/>
    <property type="match status" value="1"/>
</dbReference>
<dbReference type="EC" id="5.4.2.4" evidence="8"/>
<dbReference type="HAMAP" id="MF_01039">
    <property type="entry name" value="PGAM_GpmA"/>
    <property type="match status" value="1"/>
</dbReference>
<comment type="similarity">
    <text evidence="2 8">Belongs to the phosphoglycerate mutase family. BPG-dependent PGAM subfamily.</text>
</comment>
<dbReference type="GO" id="GO:0016791">
    <property type="term" value="F:phosphatase activity"/>
    <property type="evidence" value="ECO:0007669"/>
    <property type="project" value="UniProtKB-ARBA"/>
</dbReference>
<dbReference type="SUPFAM" id="SSF53254">
    <property type="entry name" value="Phosphoglycerate mutase-like"/>
    <property type="match status" value="1"/>
</dbReference>
<feature type="site" description="Transition state stabilizer" evidence="7">
    <location>
        <position position="197"/>
    </location>
</feature>
<feature type="binding site" evidence="6">
    <location>
        <begin position="128"/>
        <end position="129"/>
    </location>
    <ligand>
        <name>substrate</name>
    </ligand>
</feature>
<keyword evidence="4 8" id="KW-0413">Isomerase</keyword>
<proteinExistence type="inferred from homology"/>
<dbReference type="CDD" id="cd07067">
    <property type="entry name" value="HP_PGM_like"/>
    <property type="match status" value="1"/>
</dbReference>
<dbReference type="PANTHER" id="PTHR11931">
    <property type="entry name" value="PHOSPHOGLYCERATE MUTASE"/>
    <property type="match status" value="1"/>
</dbReference>
<comment type="catalytic activity">
    <reaction evidence="8">
        <text>(2R)-2-phosphoglycerate = (2R)-3-phosphoglycerate</text>
        <dbReference type="Rhea" id="RHEA:15901"/>
        <dbReference type="ChEBI" id="CHEBI:58272"/>
        <dbReference type="ChEBI" id="CHEBI:58289"/>
        <dbReference type="EC" id="5.4.2.11"/>
    </reaction>
</comment>
<evidence type="ECO:0000256" key="7">
    <source>
        <dbReference type="PIRSR" id="PIRSR613078-3"/>
    </source>
</evidence>
<dbReference type="Pfam" id="PF00300">
    <property type="entry name" value="His_Phos_1"/>
    <property type="match status" value="2"/>
</dbReference>
<dbReference type="AlphaFoldDB" id="B4NI30"/>
<evidence type="ECO:0000256" key="6">
    <source>
        <dbReference type="PIRSR" id="PIRSR613078-2"/>
    </source>
</evidence>
<sequence length="263" mass="30012">MRELRKTSQFMMKTNRLVVIRHGESEFNLENKFCGWHDVSLSPNGASEACDIAADALIKAKMQFDVCYTSVLRRSRDTADIILAKMNSSYVPIKADWRLCERHYGNLTGYNKRFIADRYGEEQVQYWRRGYDGLPPPIQPDNRYYYAICNNPVFSDVPAGQFPLTESLHMCVERVKPAWDDILDEVLKGNRVMICIHGTVARALIKHIEGLSDEDIQHVNIPNSVPRVYEYDLKTGKLIGGGIYLGDPEYIKKMTAQVASIGK</sequence>
<dbReference type="SMR" id="B4NI30"/>
<dbReference type="EMBL" id="CH964272">
    <property type="protein sequence ID" value="EDW84722.2"/>
    <property type="molecule type" value="Genomic_DNA"/>
</dbReference>
<dbReference type="NCBIfam" id="TIGR01258">
    <property type="entry name" value="pgm_1"/>
    <property type="match status" value="1"/>
</dbReference>
<feature type="active site" description="Tele-phosphohistidine intermediate" evidence="5">
    <location>
        <position position="22"/>
    </location>
</feature>
<evidence type="ECO:0000313" key="9">
    <source>
        <dbReference type="EMBL" id="EDW84722.2"/>
    </source>
</evidence>
<evidence type="ECO:0000256" key="3">
    <source>
        <dbReference type="ARBA" id="ARBA00023152"/>
    </source>
</evidence>
<feature type="binding site" evidence="6">
    <location>
        <begin position="101"/>
        <end position="104"/>
    </location>
    <ligand>
        <name>substrate</name>
    </ligand>
</feature>
<dbReference type="InParanoid" id="B4NI30"/>
<accession>B4NI30</accession>
<dbReference type="InterPro" id="IPR029033">
    <property type="entry name" value="His_PPase_superfam"/>
</dbReference>
<evidence type="ECO:0000256" key="2">
    <source>
        <dbReference type="ARBA" id="ARBA00006717"/>
    </source>
</evidence>
<organism evidence="9 10">
    <name type="scientific">Drosophila willistoni</name>
    <name type="common">Fruit fly</name>
    <dbReference type="NCBI Taxonomy" id="7260"/>
    <lineage>
        <taxon>Eukaryota</taxon>
        <taxon>Metazoa</taxon>
        <taxon>Ecdysozoa</taxon>
        <taxon>Arthropoda</taxon>
        <taxon>Hexapoda</taxon>
        <taxon>Insecta</taxon>
        <taxon>Pterygota</taxon>
        <taxon>Neoptera</taxon>
        <taxon>Endopterygota</taxon>
        <taxon>Diptera</taxon>
        <taxon>Brachycera</taxon>
        <taxon>Muscomorpha</taxon>
        <taxon>Ephydroidea</taxon>
        <taxon>Drosophilidae</taxon>
        <taxon>Drosophila</taxon>
        <taxon>Sophophora</taxon>
    </lineage>
</organism>
<evidence type="ECO:0000313" key="10">
    <source>
        <dbReference type="Proteomes" id="UP000007798"/>
    </source>
</evidence>
<evidence type="ECO:0000256" key="5">
    <source>
        <dbReference type="PIRSR" id="PIRSR613078-1"/>
    </source>
</evidence>
<dbReference type="GO" id="GO:0004082">
    <property type="term" value="F:bisphosphoglycerate mutase activity"/>
    <property type="evidence" value="ECO:0007669"/>
    <property type="project" value="UniProtKB-EC"/>
</dbReference>
<dbReference type="PROSITE" id="PS00175">
    <property type="entry name" value="PG_MUTASE"/>
    <property type="match status" value="1"/>
</dbReference>
<dbReference type="InterPro" id="IPR005952">
    <property type="entry name" value="Phosphogly_mut1"/>
</dbReference>
<dbReference type="SMART" id="SM00855">
    <property type="entry name" value="PGAM"/>
    <property type="match status" value="1"/>
</dbReference>
<feature type="binding site" evidence="6">
    <location>
        <position position="112"/>
    </location>
    <ligand>
        <name>substrate</name>
    </ligand>
</feature>
<dbReference type="STRING" id="7260.B4NI30"/>
<feature type="binding site" evidence="6">
    <location>
        <begin position="21"/>
        <end position="28"/>
    </location>
    <ligand>
        <name>substrate</name>
    </ligand>
</feature>
<keyword evidence="10" id="KW-1185">Reference proteome</keyword>
<evidence type="ECO:0000256" key="4">
    <source>
        <dbReference type="ARBA" id="ARBA00023235"/>
    </source>
</evidence>
<reference evidence="9 10" key="1">
    <citation type="journal article" date="2007" name="Nature">
        <title>Evolution of genes and genomes on the Drosophila phylogeny.</title>
        <authorList>
            <consortium name="Drosophila 12 Genomes Consortium"/>
            <person name="Clark A.G."/>
            <person name="Eisen M.B."/>
            <person name="Smith D.R."/>
            <person name="Bergman C.M."/>
            <person name="Oliver B."/>
            <person name="Markow T.A."/>
            <person name="Kaufman T.C."/>
            <person name="Kellis M."/>
            <person name="Gelbart W."/>
            <person name="Iyer V.N."/>
            <person name="Pollard D.A."/>
            <person name="Sackton T.B."/>
            <person name="Larracuente A.M."/>
            <person name="Singh N.D."/>
            <person name="Abad J.P."/>
            <person name="Abt D.N."/>
            <person name="Adryan B."/>
            <person name="Aguade M."/>
            <person name="Akashi H."/>
            <person name="Anderson W.W."/>
            <person name="Aquadro C.F."/>
            <person name="Ardell D.H."/>
            <person name="Arguello R."/>
            <person name="Artieri C.G."/>
            <person name="Barbash D.A."/>
            <person name="Barker D."/>
            <person name="Barsanti P."/>
            <person name="Batterham P."/>
            <person name="Batzoglou S."/>
            <person name="Begun D."/>
            <person name="Bhutkar A."/>
            <person name="Blanco E."/>
            <person name="Bosak S.A."/>
            <person name="Bradley R.K."/>
            <person name="Brand A.D."/>
            <person name="Brent M.R."/>
            <person name="Brooks A.N."/>
            <person name="Brown R.H."/>
            <person name="Butlin R.K."/>
            <person name="Caggese C."/>
            <person name="Calvi B.R."/>
            <person name="Bernardo de Carvalho A."/>
            <person name="Caspi A."/>
            <person name="Castrezana S."/>
            <person name="Celniker S.E."/>
            <person name="Chang J.L."/>
            <person name="Chapple C."/>
            <person name="Chatterji S."/>
            <person name="Chinwalla A."/>
            <person name="Civetta A."/>
            <person name="Clifton S.W."/>
            <person name="Comeron J.M."/>
            <person name="Costello J.C."/>
            <person name="Coyne J.A."/>
            <person name="Daub J."/>
            <person name="David R.G."/>
            <person name="Delcher A.L."/>
            <person name="Delehaunty K."/>
            <person name="Do C.B."/>
            <person name="Ebling H."/>
            <person name="Edwards K."/>
            <person name="Eickbush T."/>
            <person name="Evans J.D."/>
            <person name="Filipski A."/>
            <person name="Findeiss S."/>
            <person name="Freyhult E."/>
            <person name="Fulton L."/>
            <person name="Fulton R."/>
            <person name="Garcia A.C."/>
            <person name="Gardiner A."/>
            <person name="Garfield D.A."/>
            <person name="Garvin B.E."/>
            <person name="Gibson G."/>
            <person name="Gilbert D."/>
            <person name="Gnerre S."/>
            <person name="Godfrey J."/>
            <person name="Good R."/>
            <person name="Gotea V."/>
            <person name="Gravely B."/>
            <person name="Greenberg A.J."/>
            <person name="Griffiths-Jones S."/>
            <person name="Gross S."/>
            <person name="Guigo R."/>
            <person name="Gustafson E.A."/>
            <person name="Haerty W."/>
            <person name="Hahn M.W."/>
            <person name="Halligan D.L."/>
            <person name="Halpern A.L."/>
            <person name="Halter G.M."/>
            <person name="Han M.V."/>
            <person name="Heger A."/>
            <person name="Hillier L."/>
            <person name="Hinrichs A.S."/>
            <person name="Holmes I."/>
            <person name="Hoskins R.A."/>
            <person name="Hubisz M.J."/>
            <person name="Hultmark D."/>
            <person name="Huntley M.A."/>
            <person name="Jaffe D.B."/>
            <person name="Jagadeeshan S."/>
            <person name="Jeck W.R."/>
            <person name="Johnson J."/>
            <person name="Jones C.D."/>
            <person name="Jordan W.C."/>
            <person name="Karpen G.H."/>
            <person name="Kataoka E."/>
            <person name="Keightley P.D."/>
            <person name="Kheradpour P."/>
            <person name="Kirkness E.F."/>
            <person name="Koerich L.B."/>
            <person name="Kristiansen K."/>
            <person name="Kudrna D."/>
            <person name="Kulathinal R.J."/>
            <person name="Kumar S."/>
            <person name="Kwok R."/>
            <person name="Lander E."/>
            <person name="Langley C.H."/>
            <person name="Lapoint R."/>
            <person name="Lazzaro B.P."/>
            <person name="Lee S.J."/>
            <person name="Levesque L."/>
            <person name="Li R."/>
            <person name="Lin C.F."/>
            <person name="Lin M.F."/>
            <person name="Lindblad-Toh K."/>
            <person name="Llopart A."/>
            <person name="Long M."/>
            <person name="Low L."/>
            <person name="Lozovsky E."/>
            <person name="Lu J."/>
            <person name="Luo M."/>
            <person name="Machado C.A."/>
            <person name="Makalowski W."/>
            <person name="Marzo M."/>
            <person name="Matsuda M."/>
            <person name="Matzkin L."/>
            <person name="McAllister B."/>
            <person name="McBride C.S."/>
            <person name="McKernan B."/>
            <person name="McKernan K."/>
            <person name="Mendez-Lago M."/>
            <person name="Minx P."/>
            <person name="Mollenhauer M.U."/>
            <person name="Montooth K."/>
            <person name="Mount S.M."/>
            <person name="Mu X."/>
            <person name="Myers E."/>
            <person name="Negre B."/>
            <person name="Newfeld S."/>
            <person name="Nielsen R."/>
            <person name="Noor M.A."/>
            <person name="O'Grady P."/>
            <person name="Pachter L."/>
            <person name="Papaceit M."/>
            <person name="Parisi M.J."/>
            <person name="Parisi M."/>
            <person name="Parts L."/>
            <person name="Pedersen J.S."/>
            <person name="Pesole G."/>
            <person name="Phillippy A.M."/>
            <person name="Ponting C.P."/>
            <person name="Pop M."/>
            <person name="Porcelli D."/>
            <person name="Powell J.R."/>
            <person name="Prohaska S."/>
            <person name="Pruitt K."/>
            <person name="Puig M."/>
            <person name="Quesneville H."/>
            <person name="Ram K.R."/>
            <person name="Rand D."/>
            <person name="Rasmussen M.D."/>
            <person name="Reed L.K."/>
            <person name="Reenan R."/>
            <person name="Reily A."/>
            <person name="Remington K.A."/>
            <person name="Rieger T.T."/>
            <person name="Ritchie M.G."/>
            <person name="Robin C."/>
            <person name="Rogers Y.H."/>
            <person name="Rohde C."/>
            <person name="Rozas J."/>
            <person name="Rubenfield M.J."/>
            <person name="Ruiz A."/>
            <person name="Russo S."/>
            <person name="Salzberg S.L."/>
            <person name="Sanchez-Gracia A."/>
            <person name="Saranga D.J."/>
            <person name="Sato H."/>
            <person name="Schaeffer S.W."/>
            <person name="Schatz M.C."/>
            <person name="Schlenke T."/>
            <person name="Schwartz R."/>
            <person name="Segarra C."/>
            <person name="Singh R.S."/>
            <person name="Sirot L."/>
            <person name="Sirota M."/>
            <person name="Sisneros N.B."/>
            <person name="Smith C.D."/>
            <person name="Smith T.F."/>
            <person name="Spieth J."/>
            <person name="Stage D.E."/>
            <person name="Stark A."/>
            <person name="Stephan W."/>
            <person name="Strausberg R.L."/>
            <person name="Strempel S."/>
            <person name="Sturgill D."/>
            <person name="Sutton G."/>
            <person name="Sutton G.G."/>
            <person name="Tao W."/>
            <person name="Teichmann S."/>
            <person name="Tobari Y.N."/>
            <person name="Tomimura Y."/>
            <person name="Tsolas J.M."/>
            <person name="Valente V.L."/>
            <person name="Venter E."/>
            <person name="Venter J.C."/>
            <person name="Vicario S."/>
            <person name="Vieira F.G."/>
            <person name="Vilella A.J."/>
            <person name="Villasante A."/>
            <person name="Walenz B."/>
            <person name="Wang J."/>
            <person name="Wasserman M."/>
            <person name="Watts T."/>
            <person name="Wilson D."/>
            <person name="Wilson R.K."/>
            <person name="Wing R.A."/>
            <person name="Wolfner M.F."/>
            <person name="Wong A."/>
            <person name="Wong G.K."/>
            <person name="Wu C.I."/>
            <person name="Wu G."/>
            <person name="Yamamoto D."/>
            <person name="Yang H.P."/>
            <person name="Yang S.P."/>
            <person name="Yorke J.A."/>
            <person name="Yoshida K."/>
            <person name="Zdobnov E."/>
            <person name="Zhang P."/>
            <person name="Zhang Y."/>
            <person name="Zimin A.V."/>
            <person name="Baldwin J."/>
            <person name="Abdouelleil A."/>
            <person name="Abdulkadir J."/>
            <person name="Abebe A."/>
            <person name="Abera B."/>
            <person name="Abreu J."/>
            <person name="Acer S.C."/>
            <person name="Aftuck L."/>
            <person name="Alexander A."/>
            <person name="An P."/>
            <person name="Anderson E."/>
            <person name="Anderson S."/>
            <person name="Arachi H."/>
            <person name="Azer M."/>
            <person name="Bachantsang P."/>
            <person name="Barry A."/>
            <person name="Bayul T."/>
            <person name="Berlin A."/>
            <person name="Bessette D."/>
            <person name="Bloom T."/>
            <person name="Blye J."/>
            <person name="Boguslavskiy L."/>
            <person name="Bonnet C."/>
            <person name="Boukhgalter B."/>
            <person name="Bourzgui I."/>
            <person name="Brown A."/>
            <person name="Cahill P."/>
            <person name="Channer S."/>
            <person name="Cheshatsang Y."/>
            <person name="Chuda L."/>
            <person name="Citroen M."/>
            <person name="Collymore A."/>
            <person name="Cooke P."/>
            <person name="Costello M."/>
            <person name="D'Aco K."/>
            <person name="Daza R."/>
            <person name="De Haan G."/>
            <person name="DeGray S."/>
            <person name="DeMaso C."/>
            <person name="Dhargay N."/>
            <person name="Dooley K."/>
            <person name="Dooley E."/>
            <person name="Doricent M."/>
            <person name="Dorje P."/>
            <person name="Dorjee K."/>
            <person name="Dupes A."/>
            <person name="Elong R."/>
            <person name="Falk J."/>
            <person name="Farina A."/>
            <person name="Faro S."/>
            <person name="Ferguson D."/>
            <person name="Fisher S."/>
            <person name="Foley C.D."/>
            <person name="Franke A."/>
            <person name="Friedrich D."/>
            <person name="Gadbois L."/>
            <person name="Gearin G."/>
            <person name="Gearin C.R."/>
            <person name="Giannoukos G."/>
            <person name="Goode T."/>
            <person name="Graham J."/>
            <person name="Grandbois E."/>
            <person name="Grewal S."/>
            <person name="Gyaltsen K."/>
            <person name="Hafez N."/>
            <person name="Hagos B."/>
            <person name="Hall J."/>
            <person name="Henson C."/>
            <person name="Hollinger A."/>
            <person name="Honan T."/>
            <person name="Huard M.D."/>
            <person name="Hughes L."/>
            <person name="Hurhula B."/>
            <person name="Husby M.E."/>
            <person name="Kamat A."/>
            <person name="Kanga B."/>
            <person name="Kashin S."/>
            <person name="Khazanovich D."/>
            <person name="Kisner P."/>
            <person name="Lance K."/>
            <person name="Lara M."/>
            <person name="Lee W."/>
            <person name="Lennon N."/>
            <person name="Letendre F."/>
            <person name="LeVine R."/>
            <person name="Lipovsky A."/>
            <person name="Liu X."/>
            <person name="Liu J."/>
            <person name="Liu S."/>
            <person name="Lokyitsang T."/>
            <person name="Lokyitsang Y."/>
            <person name="Lubonja R."/>
            <person name="Lui A."/>
            <person name="MacDonald P."/>
            <person name="Magnisalis V."/>
            <person name="Maru K."/>
            <person name="Matthews C."/>
            <person name="McCusker W."/>
            <person name="McDonough S."/>
            <person name="Mehta T."/>
            <person name="Meldrim J."/>
            <person name="Meneus L."/>
            <person name="Mihai O."/>
            <person name="Mihalev A."/>
            <person name="Mihova T."/>
            <person name="Mittelman R."/>
            <person name="Mlenga V."/>
            <person name="Montmayeur A."/>
            <person name="Mulrain L."/>
            <person name="Navidi A."/>
            <person name="Naylor J."/>
            <person name="Negash T."/>
            <person name="Nguyen T."/>
            <person name="Nguyen N."/>
            <person name="Nicol R."/>
            <person name="Norbu C."/>
            <person name="Norbu N."/>
            <person name="Novod N."/>
            <person name="O'Neill B."/>
            <person name="Osman S."/>
            <person name="Markiewicz E."/>
            <person name="Oyono O.L."/>
            <person name="Patti C."/>
            <person name="Phunkhang P."/>
            <person name="Pierre F."/>
            <person name="Priest M."/>
            <person name="Raghuraman S."/>
            <person name="Rege F."/>
            <person name="Reyes R."/>
            <person name="Rise C."/>
            <person name="Rogov P."/>
            <person name="Ross K."/>
            <person name="Ryan E."/>
            <person name="Settipalli S."/>
            <person name="Shea T."/>
            <person name="Sherpa N."/>
            <person name="Shi L."/>
            <person name="Shih D."/>
            <person name="Sparrow T."/>
            <person name="Spaulding J."/>
            <person name="Stalker J."/>
            <person name="Stange-Thomann N."/>
            <person name="Stavropoulos S."/>
            <person name="Stone C."/>
            <person name="Strader C."/>
            <person name="Tesfaye S."/>
            <person name="Thomson T."/>
            <person name="Thoulutsang Y."/>
            <person name="Thoulutsang D."/>
            <person name="Topham K."/>
            <person name="Topping I."/>
            <person name="Tsamla T."/>
            <person name="Vassiliev H."/>
            <person name="Vo A."/>
            <person name="Wangchuk T."/>
            <person name="Wangdi T."/>
            <person name="Weiand M."/>
            <person name="Wilkinson J."/>
            <person name="Wilson A."/>
            <person name="Yadav S."/>
            <person name="Young G."/>
            <person name="Yu Q."/>
            <person name="Zembek L."/>
            <person name="Zhong D."/>
            <person name="Zimmer A."/>
            <person name="Zwirko Z."/>
            <person name="Jaffe D.B."/>
            <person name="Alvarez P."/>
            <person name="Brockman W."/>
            <person name="Butler J."/>
            <person name="Chin C."/>
            <person name="Gnerre S."/>
            <person name="Grabherr M."/>
            <person name="Kleber M."/>
            <person name="Mauceli E."/>
            <person name="MacCallum I."/>
        </authorList>
    </citation>
    <scope>NUCLEOTIDE SEQUENCE [LARGE SCALE GENOMIC DNA]</scope>
    <source>
        <strain evidence="10">Tucson 14030-0811.24</strain>
    </source>
</reference>
<dbReference type="KEGG" id="dwi:6650679"/>
<dbReference type="FunCoup" id="B4NI30">
    <property type="interactions" value="155"/>
</dbReference>
<dbReference type="Proteomes" id="UP000007798">
    <property type="component" value="Unassembled WGS sequence"/>
</dbReference>
<dbReference type="EC" id="5.4.2.11" evidence="8"/>
<keyword evidence="3 8" id="KW-0324">Glycolysis</keyword>
<dbReference type="OrthoDB" id="354304at2759"/>
<dbReference type="InterPro" id="IPR001345">
    <property type="entry name" value="PG/BPGM_mutase_AS"/>
</dbReference>
<protein>
    <recommendedName>
        <fullName evidence="8">Phosphoglycerate mutase</fullName>
        <ecNumber evidence="8">5.4.2.11</ecNumber>
        <ecNumber evidence="8">5.4.2.4</ecNumber>
    </recommendedName>
</protein>
<feature type="active site" description="Proton donor/acceptor" evidence="5">
    <location>
        <position position="101"/>
    </location>
</feature>
<dbReference type="eggNOG" id="KOG0235">
    <property type="taxonomic scope" value="Eukaryota"/>
</dbReference>
<dbReference type="GO" id="GO:0004619">
    <property type="term" value="F:phosphoglycerate mutase activity"/>
    <property type="evidence" value="ECO:0007669"/>
    <property type="project" value="UniProtKB-EC"/>
</dbReference>